<evidence type="ECO:0000313" key="2">
    <source>
        <dbReference type="Proteomes" id="UP001185092"/>
    </source>
</evidence>
<accession>A0AAE3XR68</accession>
<evidence type="ECO:0000313" key="1">
    <source>
        <dbReference type="EMBL" id="MDR6239944.1"/>
    </source>
</evidence>
<dbReference type="RefSeq" id="WP_309939755.1">
    <property type="nucleotide sequence ID" value="NZ_AP025305.1"/>
</dbReference>
<gene>
    <name evidence="1" type="ORF">HNQ88_002992</name>
</gene>
<dbReference type="Proteomes" id="UP001185092">
    <property type="component" value="Unassembled WGS sequence"/>
</dbReference>
<sequence length="195" mass="21281">MRDEITINFLGLVADKLNPSTLKELREGTLRIDDGEIYIKADVTGFGGTVAILDSDTVKQSGITNVDKGSLESLVNLVVKSLSFGHAKGSNLSAKEAVTKPYMTDDIPSAIVNAELVLKIEDKPVFRQRVKSIMPVSADSFTNERDCFDLENFKLIAGDTPFSIELDFNGQNVPTVSDEKHIVEVSLYGGITKKN</sequence>
<comment type="caution">
    <text evidence="1">The sequence shown here is derived from an EMBL/GenBank/DDBJ whole genome shotgun (WGS) entry which is preliminary data.</text>
</comment>
<keyword evidence="2" id="KW-1185">Reference proteome</keyword>
<name>A0AAE3XR68_9BACT</name>
<reference evidence="1" key="1">
    <citation type="submission" date="2023-07" db="EMBL/GenBank/DDBJ databases">
        <title>Genomic Encyclopedia of Type Strains, Phase IV (KMG-IV): sequencing the most valuable type-strain genomes for metagenomic binning, comparative biology and taxonomic classification.</title>
        <authorList>
            <person name="Goeker M."/>
        </authorList>
    </citation>
    <scope>NUCLEOTIDE SEQUENCE</scope>
    <source>
        <strain evidence="1">DSM 26174</strain>
    </source>
</reference>
<dbReference type="AlphaFoldDB" id="A0AAE3XR68"/>
<protein>
    <submittedName>
        <fullName evidence="1">Uncharacterized protein</fullName>
    </submittedName>
</protein>
<proteinExistence type="predicted"/>
<organism evidence="1 2">
    <name type="scientific">Aureibacter tunicatorum</name>
    <dbReference type="NCBI Taxonomy" id="866807"/>
    <lineage>
        <taxon>Bacteria</taxon>
        <taxon>Pseudomonadati</taxon>
        <taxon>Bacteroidota</taxon>
        <taxon>Cytophagia</taxon>
        <taxon>Cytophagales</taxon>
        <taxon>Persicobacteraceae</taxon>
        <taxon>Aureibacter</taxon>
    </lineage>
</organism>
<dbReference type="EMBL" id="JAVDQD010000003">
    <property type="protein sequence ID" value="MDR6239944.1"/>
    <property type="molecule type" value="Genomic_DNA"/>
</dbReference>